<evidence type="ECO:0000259" key="1">
    <source>
        <dbReference type="PROSITE" id="PS50878"/>
    </source>
</evidence>
<feature type="non-terminal residue" evidence="2">
    <location>
        <position position="366"/>
    </location>
</feature>
<accession>A0A7T8K821</accession>
<dbReference type="InterPro" id="IPR043502">
    <property type="entry name" value="DNA/RNA_pol_sf"/>
</dbReference>
<name>A0A7T8K821_CALRO</name>
<dbReference type="SUPFAM" id="SSF56219">
    <property type="entry name" value="DNase I-like"/>
    <property type="match status" value="1"/>
</dbReference>
<dbReference type="PROSITE" id="PS50878">
    <property type="entry name" value="RT_POL"/>
    <property type="match status" value="1"/>
</dbReference>
<dbReference type="GO" id="GO:0071897">
    <property type="term" value="P:DNA biosynthetic process"/>
    <property type="evidence" value="ECO:0007669"/>
    <property type="project" value="UniProtKB-ARBA"/>
</dbReference>
<dbReference type="InterPro" id="IPR036691">
    <property type="entry name" value="Endo/exonu/phosph_ase_sf"/>
</dbReference>
<evidence type="ECO:0000313" key="3">
    <source>
        <dbReference type="Proteomes" id="UP000595437"/>
    </source>
</evidence>
<dbReference type="EMBL" id="CP045896">
    <property type="protein sequence ID" value="QQP50352.1"/>
    <property type="molecule type" value="Genomic_DNA"/>
</dbReference>
<proteinExistence type="predicted"/>
<sequence>MRSNAKLRPDLMSSDVQTVWIELTLPTYSVLVGGVYREWNSSEPGSVLTERDRLDVILDQAKSATGTSKRVLILGDFNLDTLRHNDRSYSRRSFLQILSDGMKDASLDYATTKATWKSYGAGKIARVIKGMKATEALGVDGIPVSVLKKGIEVLAGPIAHLVNRSLASGTVPTALKMSNVLPVFKGKGKPATDPASYRPICILPALSKVLETVVKSDLEDHLAKTEALPNTQFGFRKSRSTTAALATAHAKWLEAEQRGKVVGVLGFDLSAAFDTVNQLQLLPKLEKLGIAGTQLKWFHSYLTGGYQRVVWNGTESVFLPVEYGVRQGSILGPILYLVLVADVTSCVGVGNEDNSGYADDFFLWAV</sequence>
<dbReference type="Gene3D" id="3.60.10.10">
    <property type="entry name" value="Endonuclease/exonuclease/phosphatase"/>
    <property type="match status" value="1"/>
</dbReference>
<dbReference type="InterPro" id="IPR000477">
    <property type="entry name" value="RT_dom"/>
</dbReference>
<dbReference type="Pfam" id="PF00078">
    <property type="entry name" value="RVT_1"/>
    <property type="match status" value="1"/>
</dbReference>
<dbReference type="PANTHER" id="PTHR19446">
    <property type="entry name" value="REVERSE TRANSCRIPTASES"/>
    <property type="match status" value="1"/>
</dbReference>
<gene>
    <name evidence="2" type="ORF">FKW44_011336</name>
</gene>
<keyword evidence="3" id="KW-1185">Reference proteome</keyword>
<dbReference type="AlphaFoldDB" id="A0A7T8K821"/>
<organism evidence="2 3">
    <name type="scientific">Caligus rogercresseyi</name>
    <name type="common">Sea louse</name>
    <dbReference type="NCBI Taxonomy" id="217165"/>
    <lineage>
        <taxon>Eukaryota</taxon>
        <taxon>Metazoa</taxon>
        <taxon>Ecdysozoa</taxon>
        <taxon>Arthropoda</taxon>
        <taxon>Crustacea</taxon>
        <taxon>Multicrustacea</taxon>
        <taxon>Hexanauplia</taxon>
        <taxon>Copepoda</taxon>
        <taxon>Siphonostomatoida</taxon>
        <taxon>Caligidae</taxon>
        <taxon>Caligus</taxon>
    </lineage>
</organism>
<evidence type="ECO:0000313" key="2">
    <source>
        <dbReference type="EMBL" id="QQP50352.1"/>
    </source>
</evidence>
<dbReference type="SUPFAM" id="SSF56672">
    <property type="entry name" value="DNA/RNA polymerases"/>
    <property type="match status" value="1"/>
</dbReference>
<dbReference type="OrthoDB" id="6778366at2759"/>
<dbReference type="Proteomes" id="UP000595437">
    <property type="component" value="Chromosome 7"/>
</dbReference>
<protein>
    <recommendedName>
        <fullName evidence="1">Reverse transcriptase domain-containing protein</fullName>
    </recommendedName>
</protein>
<feature type="domain" description="Reverse transcriptase" evidence="1">
    <location>
        <begin position="164"/>
        <end position="366"/>
    </location>
</feature>
<reference evidence="3" key="1">
    <citation type="submission" date="2021-01" db="EMBL/GenBank/DDBJ databases">
        <title>Caligus Genome Assembly.</title>
        <authorList>
            <person name="Gallardo-Escarate C."/>
        </authorList>
    </citation>
    <scope>NUCLEOTIDE SEQUENCE [LARGE SCALE GENOMIC DNA]</scope>
</reference>